<sequence length="73" mass="8443">MCKLLVGCYLIDVIFNIAEYPNLWKREMFEALDVVRSEVERRFDQEGLRIAAGREQAVLEAAQGNGLMWVPRN</sequence>
<organism evidence="1 2">
    <name type="scientific">Caligus rogercresseyi</name>
    <name type="common">Sea louse</name>
    <dbReference type="NCBI Taxonomy" id="217165"/>
    <lineage>
        <taxon>Eukaryota</taxon>
        <taxon>Metazoa</taxon>
        <taxon>Ecdysozoa</taxon>
        <taxon>Arthropoda</taxon>
        <taxon>Crustacea</taxon>
        <taxon>Multicrustacea</taxon>
        <taxon>Hexanauplia</taxon>
        <taxon>Copepoda</taxon>
        <taxon>Siphonostomatoida</taxon>
        <taxon>Caligidae</taxon>
        <taxon>Caligus</taxon>
    </lineage>
</organism>
<dbReference type="OrthoDB" id="6356500at2759"/>
<dbReference type="Proteomes" id="UP000595437">
    <property type="component" value="Chromosome 3"/>
</dbReference>
<protein>
    <submittedName>
        <fullName evidence="1">Uncharacterized protein</fullName>
    </submittedName>
</protein>
<evidence type="ECO:0000313" key="2">
    <source>
        <dbReference type="Proteomes" id="UP000595437"/>
    </source>
</evidence>
<keyword evidence="2" id="KW-1185">Reference proteome</keyword>
<proteinExistence type="predicted"/>
<name>A0A7T8KBT1_CALRO</name>
<evidence type="ECO:0000313" key="1">
    <source>
        <dbReference type="EMBL" id="QQP52988.1"/>
    </source>
</evidence>
<dbReference type="AlphaFoldDB" id="A0A7T8KBT1"/>
<dbReference type="EMBL" id="CP045892">
    <property type="protein sequence ID" value="QQP52988.1"/>
    <property type="molecule type" value="Genomic_DNA"/>
</dbReference>
<reference evidence="2" key="1">
    <citation type="submission" date="2021-01" db="EMBL/GenBank/DDBJ databases">
        <title>Caligus Genome Assembly.</title>
        <authorList>
            <person name="Gallardo-Escarate C."/>
        </authorList>
    </citation>
    <scope>NUCLEOTIDE SEQUENCE [LARGE SCALE GENOMIC DNA]</scope>
</reference>
<accession>A0A7T8KBT1</accession>
<gene>
    <name evidence="1" type="ORF">FKW44_005306</name>
</gene>